<dbReference type="Gene3D" id="3.30.420.10">
    <property type="entry name" value="Ribonuclease H-like superfamily/Ribonuclease H"/>
    <property type="match status" value="1"/>
</dbReference>
<dbReference type="GO" id="GO:0035613">
    <property type="term" value="F:RNA stem-loop binding"/>
    <property type="evidence" value="ECO:0007669"/>
    <property type="project" value="TreeGrafter"/>
</dbReference>
<dbReference type="PANTHER" id="PTHR41694:SF3">
    <property type="entry name" value="RNA-DIRECTED DNA POLYMERASE-RELATED"/>
    <property type="match status" value="1"/>
</dbReference>
<feature type="domain" description="Integrase catalytic" evidence="8">
    <location>
        <begin position="1"/>
        <end position="60"/>
    </location>
</feature>
<evidence type="ECO:0000256" key="7">
    <source>
        <dbReference type="SAM" id="SignalP"/>
    </source>
</evidence>
<keyword evidence="7" id="KW-0732">Signal</keyword>
<keyword evidence="5" id="KW-0378">Hydrolase</keyword>
<dbReference type="InterPro" id="IPR012337">
    <property type="entry name" value="RNaseH-like_sf"/>
</dbReference>
<dbReference type="InterPro" id="IPR001584">
    <property type="entry name" value="Integrase_cat-core"/>
</dbReference>
<dbReference type="PROSITE" id="PS50994">
    <property type="entry name" value="INTEGRASE"/>
    <property type="match status" value="1"/>
</dbReference>
<keyword evidence="10" id="KW-1185">Reference proteome</keyword>
<accession>A0A7K5AEJ2</accession>
<name>A0A7K5AEJ2_9AVES</name>
<evidence type="ECO:0000256" key="1">
    <source>
        <dbReference type="ARBA" id="ARBA00022679"/>
    </source>
</evidence>
<keyword evidence="1" id="KW-0808">Transferase</keyword>
<evidence type="ECO:0000259" key="8">
    <source>
        <dbReference type="PROSITE" id="PS50994"/>
    </source>
</evidence>
<dbReference type="SUPFAM" id="SSF53098">
    <property type="entry name" value="Ribonuclease H-like"/>
    <property type="match status" value="1"/>
</dbReference>
<feature type="non-terminal residue" evidence="9">
    <location>
        <position position="1"/>
    </location>
</feature>
<evidence type="ECO:0000256" key="4">
    <source>
        <dbReference type="ARBA" id="ARBA00022759"/>
    </source>
</evidence>
<dbReference type="EMBL" id="VYZI01001365">
    <property type="protein sequence ID" value="NWR81148.1"/>
    <property type="molecule type" value="Genomic_DNA"/>
</dbReference>
<gene>
    <name evidence="9" type="primary">Ervk18_2</name>
    <name evidence="9" type="ORF">CENUNI_R14908</name>
</gene>
<comment type="caution">
    <text evidence="9">The sequence shown here is derived from an EMBL/GenBank/DDBJ whole genome shotgun (WGS) entry which is preliminary data.</text>
</comment>
<dbReference type="GO" id="GO:0016787">
    <property type="term" value="F:hydrolase activity"/>
    <property type="evidence" value="ECO:0007669"/>
    <property type="project" value="UniProtKB-KW"/>
</dbReference>
<protein>
    <submittedName>
        <fullName evidence="9">POK18 protein</fullName>
    </submittedName>
</protein>
<evidence type="ECO:0000256" key="2">
    <source>
        <dbReference type="ARBA" id="ARBA00022695"/>
    </source>
</evidence>
<dbReference type="GO" id="GO:0004519">
    <property type="term" value="F:endonuclease activity"/>
    <property type="evidence" value="ECO:0007669"/>
    <property type="project" value="UniProtKB-KW"/>
</dbReference>
<evidence type="ECO:0000313" key="10">
    <source>
        <dbReference type="Proteomes" id="UP000517892"/>
    </source>
</evidence>
<keyword evidence="2" id="KW-0548">Nucleotidyltransferase</keyword>
<keyword evidence="6" id="KW-0695">RNA-directed DNA polymerase</keyword>
<evidence type="ECO:0000256" key="6">
    <source>
        <dbReference type="ARBA" id="ARBA00022918"/>
    </source>
</evidence>
<evidence type="ECO:0000256" key="5">
    <source>
        <dbReference type="ARBA" id="ARBA00022801"/>
    </source>
</evidence>
<feature type="chain" id="PRO_5029500259" evidence="7">
    <location>
        <begin position="19"/>
        <end position="60"/>
    </location>
</feature>
<dbReference type="PANTHER" id="PTHR41694">
    <property type="entry name" value="ENDOGENOUS RETROVIRUS GROUP K MEMBER POL PROTEIN"/>
    <property type="match status" value="1"/>
</dbReference>
<evidence type="ECO:0000256" key="3">
    <source>
        <dbReference type="ARBA" id="ARBA00022722"/>
    </source>
</evidence>
<evidence type="ECO:0000313" key="9">
    <source>
        <dbReference type="EMBL" id="NWR81148.1"/>
    </source>
</evidence>
<reference evidence="9 10" key="1">
    <citation type="submission" date="2019-09" db="EMBL/GenBank/DDBJ databases">
        <title>Bird 10,000 Genomes (B10K) Project - Family phase.</title>
        <authorList>
            <person name="Zhang G."/>
        </authorList>
    </citation>
    <scope>NUCLEOTIDE SEQUENCE [LARGE SCALE GENOMIC DNA]</scope>
    <source>
        <strain evidence="9">B10K-DU-017-25</strain>
        <tissue evidence="9">Mixed tissue sample</tissue>
    </source>
</reference>
<dbReference type="GO" id="GO:0003964">
    <property type="term" value="F:RNA-directed DNA polymerase activity"/>
    <property type="evidence" value="ECO:0007669"/>
    <property type="project" value="UniProtKB-KW"/>
</dbReference>
<organism evidence="9 10">
    <name type="scientific">Centropus unirufus</name>
    <dbReference type="NCBI Taxonomy" id="1118519"/>
    <lineage>
        <taxon>Eukaryota</taxon>
        <taxon>Metazoa</taxon>
        <taxon>Chordata</taxon>
        <taxon>Craniata</taxon>
        <taxon>Vertebrata</taxon>
        <taxon>Euteleostomi</taxon>
        <taxon>Archelosauria</taxon>
        <taxon>Archosauria</taxon>
        <taxon>Dinosauria</taxon>
        <taxon>Saurischia</taxon>
        <taxon>Theropoda</taxon>
        <taxon>Coelurosauria</taxon>
        <taxon>Aves</taxon>
        <taxon>Neognathae</taxon>
        <taxon>Neoaves</taxon>
        <taxon>Otidimorphae</taxon>
        <taxon>Cuculiformes</taxon>
        <taxon>Centropidae</taxon>
        <taxon>Centropus</taxon>
    </lineage>
</organism>
<feature type="signal peptide" evidence="7">
    <location>
        <begin position="1"/>
        <end position="18"/>
    </location>
</feature>
<proteinExistence type="predicted"/>
<keyword evidence="3" id="KW-0540">Nuclease</keyword>
<dbReference type="GO" id="GO:0015074">
    <property type="term" value="P:DNA integration"/>
    <property type="evidence" value="ECO:0007669"/>
    <property type="project" value="InterPro"/>
</dbReference>
<dbReference type="OrthoDB" id="9359997at2759"/>
<sequence length="60" mass="6757">AHWLSCMAVLGLPQTVKTDNDPNYRTQLSIAFCKQWNINLVQGIPYNSTGQAVVERAHRT</sequence>
<keyword evidence="4" id="KW-0255">Endonuclease</keyword>
<dbReference type="AlphaFoldDB" id="A0A7K5AEJ2"/>
<dbReference type="InterPro" id="IPR036397">
    <property type="entry name" value="RNaseH_sf"/>
</dbReference>
<feature type="non-terminal residue" evidence="9">
    <location>
        <position position="60"/>
    </location>
</feature>
<dbReference type="Proteomes" id="UP000517892">
    <property type="component" value="Unassembled WGS sequence"/>
</dbReference>